<sequence length="208" mass="21406">MPHWAAITPDGRTAYTTDTQTPYVSVVDLTGCRPARKVPGPGSEDLALSPDGTRLYVATPAISLPPASPDTYAVQVVDVATNAIVHTVPVPGMPSPVHVTADGKLLVGQWRFSGAASGTRSAAGLLSIFDAAGYEPLAELEVGISPINITSTPDGATGFVTNLQSGTVSVIDLRSLEVAATLEVDPRDDSRPRAPLQGAHGVAYLPGA</sequence>
<proteinExistence type="predicted"/>
<dbReference type="PANTHER" id="PTHR47197">
    <property type="entry name" value="PROTEIN NIRF"/>
    <property type="match status" value="1"/>
</dbReference>
<dbReference type="STRING" id="1848.SAMN05443637_12386"/>
<dbReference type="PANTHER" id="PTHR47197:SF3">
    <property type="entry name" value="DIHYDRO-HEME D1 DEHYDROGENASE"/>
    <property type="match status" value="1"/>
</dbReference>
<dbReference type="InterPro" id="IPR011045">
    <property type="entry name" value="N2O_reductase_N"/>
</dbReference>
<dbReference type="RefSeq" id="WP_073459827.1">
    <property type="nucleotide sequence ID" value="NZ_CALGVN010000025.1"/>
</dbReference>
<dbReference type="AlphaFoldDB" id="A0A1M6ZF67"/>
<dbReference type="InterPro" id="IPR015943">
    <property type="entry name" value="WD40/YVTN_repeat-like_dom_sf"/>
</dbReference>
<name>A0A1M6ZF67_PSETH</name>
<dbReference type="EMBL" id="FRAP01000023">
    <property type="protein sequence ID" value="SHL29014.1"/>
    <property type="molecule type" value="Genomic_DNA"/>
</dbReference>
<dbReference type="Gene3D" id="2.130.10.10">
    <property type="entry name" value="YVTN repeat-like/Quinoprotein amine dehydrogenase"/>
    <property type="match status" value="2"/>
</dbReference>
<accession>A0A1M6ZF67</accession>
<organism evidence="1 2">
    <name type="scientific">Pseudonocardia thermophila</name>
    <dbReference type="NCBI Taxonomy" id="1848"/>
    <lineage>
        <taxon>Bacteria</taxon>
        <taxon>Bacillati</taxon>
        <taxon>Actinomycetota</taxon>
        <taxon>Actinomycetes</taxon>
        <taxon>Pseudonocardiales</taxon>
        <taxon>Pseudonocardiaceae</taxon>
        <taxon>Pseudonocardia</taxon>
    </lineage>
</organism>
<evidence type="ECO:0000313" key="1">
    <source>
        <dbReference type="EMBL" id="SHL29014.1"/>
    </source>
</evidence>
<dbReference type="SUPFAM" id="SSF50974">
    <property type="entry name" value="Nitrous oxide reductase, N-terminal domain"/>
    <property type="match status" value="1"/>
</dbReference>
<dbReference type="OrthoDB" id="4649568at2"/>
<evidence type="ECO:0000313" key="2">
    <source>
        <dbReference type="Proteomes" id="UP000184363"/>
    </source>
</evidence>
<reference evidence="1 2" key="1">
    <citation type="submission" date="2016-11" db="EMBL/GenBank/DDBJ databases">
        <authorList>
            <person name="Jaros S."/>
            <person name="Januszkiewicz K."/>
            <person name="Wedrychowicz H."/>
        </authorList>
    </citation>
    <scope>NUCLEOTIDE SEQUENCE [LARGE SCALE GENOMIC DNA]</scope>
    <source>
        <strain evidence="1 2">DSM 43832</strain>
    </source>
</reference>
<protein>
    <submittedName>
        <fullName evidence="1">40-residue YVTN family beta-propeller repeat-containing protein</fullName>
    </submittedName>
</protein>
<dbReference type="Proteomes" id="UP000184363">
    <property type="component" value="Unassembled WGS sequence"/>
</dbReference>
<dbReference type="InterPro" id="IPR051200">
    <property type="entry name" value="Host-pathogen_enzymatic-act"/>
</dbReference>
<gene>
    <name evidence="1" type="ORF">SAMN05443637_12386</name>
</gene>
<keyword evidence="2" id="KW-1185">Reference proteome</keyword>